<keyword evidence="2" id="KW-1185">Reference proteome</keyword>
<gene>
    <name evidence="1" type="ORF">OFLC_LOCUS15181</name>
</gene>
<reference evidence="1 2" key="2">
    <citation type="submission" date="2018-11" db="EMBL/GenBank/DDBJ databases">
        <authorList>
            <consortium name="Pathogen Informatics"/>
        </authorList>
    </citation>
    <scope>NUCLEOTIDE SEQUENCE [LARGE SCALE GENOMIC DNA]</scope>
</reference>
<evidence type="ECO:0000313" key="2">
    <source>
        <dbReference type="Proteomes" id="UP000267606"/>
    </source>
</evidence>
<accession>A0A183I620</accession>
<evidence type="ECO:0000313" key="3">
    <source>
        <dbReference type="WBParaSite" id="OFLC_0001519301-mRNA-1"/>
    </source>
</evidence>
<organism evidence="3">
    <name type="scientific">Onchocerca flexuosa</name>
    <dbReference type="NCBI Taxonomy" id="387005"/>
    <lineage>
        <taxon>Eukaryota</taxon>
        <taxon>Metazoa</taxon>
        <taxon>Ecdysozoa</taxon>
        <taxon>Nematoda</taxon>
        <taxon>Chromadorea</taxon>
        <taxon>Rhabditida</taxon>
        <taxon>Spirurina</taxon>
        <taxon>Spiruromorpha</taxon>
        <taxon>Filarioidea</taxon>
        <taxon>Onchocercidae</taxon>
        <taxon>Onchocerca</taxon>
    </lineage>
</organism>
<dbReference type="AlphaFoldDB" id="A0A183I620"/>
<dbReference type="WBParaSite" id="OFLC_0001519301-mRNA-1">
    <property type="protein sequence ID" value="OFLC_0001519301-mRNA-1"/>
    <property type="gene ID" value="OFLC_0001519301"/>
</dbReference>
<dbReference type="Proteomes" id="UP000267606">
    <property type="component" value="Unassembled WGS sequence"/>
</dbReference>
<sequence>YVNYENFINFYLIFQQNKISFSILIIGSSIFGQTPSPTVTNSVNFFKPDYQQNETYDTKGGSDIDRLINMLIRNGIQRATPNPDISPNLLQAIFGK</sequence>
<proteinExistence type="predicted"/>
<name>A0A183I620_9BILA</name>
<reference evidence="3" key="1">
    <citation type="submission" date="2016-06" db="UniProtKB">
        <authorList>
            <consortium name="WormBaseParasite"/>
        </authorList>
    </citation>
    <scope>IDENTIFICATION</scope>
</reference>
<evidence type="ECO:0000313" key="1">
    <source>
        <dbReference type="EMBL" id="VDP20736.1"/>
    </source>
</evidence>
<dbReference type="EMBL" id="UZAJ01041727">
    <property type="protein sequence ID" value="VDP20736.1"/>
    <property type="molecule type" value="Genomic_DNA"/>
</dbReference>
<protein>
    <submittedName>
        <fullName evidence="3">Secreted protein</fullName>
    </submittedName>
</protein>